<proteinExistence type="inferred from homology"/>
<dbReference type="InterPro" id="IPR038126">
    <property type="entry name" value="RAMP_sf"/>
</dbReference>
<dbReference type="PANTHER" id="PTHR14076:SF7">
    <property type="entry name" value="RECEPTOR ACTIVITY-MODIFYING PROTEIN 1-LIKE"/>
    <property type="match status" value="1"/>
</dbReference>
<evidence type="ECO:0000256" key="4">
    <source>
        <dbReference type="ARBA" id="ARBA00022475"/>
    </source>
</evidence>
<dbReference type="InterPro" id="IPR006985">
    <property type="entry name" value="RAMP"/>
</dbReference>
<dbReference type="Pfam" id="PF04901">
    <property type="entry name" value="RAMP"/>
    <property type="match status" value="1"/>
</dbReference>
<feature type="chain" id="PRO_5045124178" evidence="11">
    <location>
        <begin position="24"/>
        <end position="145"/>
    </location>
</feature>
<gene>
    <name evidence="12" type="ORF">HHUSO_G35796</name>
</gene>
<accession>A0ABR0Y2R6</accession>
<keyword evidence="3" id="KW-0813">Transport</keyword>
<comment type="caution">
    <text evidence="12">The sequence shown here is derived from an EMBL/GenBank/DDBJ whole genome shotgun (WGS) entry which is preliminary data.</text>
</comment>
<keyword evidence="9" id="KW-1015">Disulfide bond</keyword>
<evidence type="ECO:0000256" key="9">
    <source>
        <dbReference type="ARBA" id="ARBA00023157"/>
    </source>
</evidence>
<evidence type="ECO:0000256" key="11">
    <source>
        <dbReference type="SAM" id="SignalP"/>
    </source>
</evidence>
<organism evidence="12 13">
    <name type="scientific">Huso huso</name>
    <name type="common">Beluga</name>
    <name type="synonym">Acipenser huso</name>
    <dbReference type="NCBI Taxonomy" id="61971"/>
    <lineage>
        <taxon>Eukaryota</taxon>
        <taxon>Metazoa</taxon>
        <taxon>Chordata</taxon>
        <taxon>Craniata</taxon>
        <taxon>Vertebrata</taxon>
        <taxon>Euteleostomi</taxon>
        <taxon>Actinopterygii</taxon>
        <taxon>Chondrostei</taxon>
        <taxon>Acipenseriformes</taxon>
        <taxon>Acipenseridae</taxon>
        <taxon>Huso</taxon>
    </lineage>
</organism>
<evidence type="ECO:0000256" key="1">
    <source>
        <dbReference type="ARBA" id="ARBA00004251"/>
    </source>
</evidence>
<evidence type="ECO:0000256" key="10">
    <source>
        <dbReference type="ARBA" id="ARBA00023170"/>
    </source>
</evidence>
<feature type="non-terminal residue" evidence="12">
    <location>
        <position position="145"/>
    </location>
</feature>
<comment type="similarity">
    <text evidence="2">Belongs to the RAMP family.</text>
</comment>
<evidence type="ECO:0000256" key="6">
    <source>
        <dbReference type="ARBA" id="ARBA00022729"/>
    </source>
</evidence>
<keyword evidence="7" id="KW-1133">Transmembrane helix</keyword>
<keyword evidence="10" id="KW-0675">Receptor</keyword>
<keyword evidence="8" id="KW-0472">Membrane</keyword>
<dbReference type="Gene3D" id="1.10.150.510">
    <property type="entry name" value="Receptor activity modifying family"/>
    <property type="match status" value="1"/>
</dbReference>
<evidence type="ECO:0000313" key="12">
    <source>
        <dbReference type="EMBL" id="KAK6466957.1"/>
    </source>
</evidence>
<reference evidence="12 13" key="1">
    <citation type="submission" date="2021-05" db="EMBL/GenBank/DDBJ databases">
        <authorList>
            <person name="Zahm M."/>
            <person name="Klopp C."/>
            <person name="Cabau C."/>
            <person name="Kuhl H."/>
            <person name="Suciu R."/>
            <person name="Ciorpac M."/>
            <person name="Holostenco D."/>
            <person name="Gessner J."/>
            <person name="Wuertz S."/>
            <person name="Hohne C."/>
            <person name="Stock M."/>
            <person name="Gislard M."/>
            <person name="Lluch J."/>
            <person name="Milhes M."/>
            <person name="Lampietro C."/>
            <person name="Lopez Roques C."/>
            <person name="Donnadieu C."/>
            <person name="Du K."/>
            <person name="Schartl M."/>
            <person name="Guiguen Y."/>
        </authorList>
    </citation>
    <scope>NUCLEOTIDE SEQUENCE [LARGE SCALE GENOMIC DNA]</scope>
    <source>
        <strain evidence="12">Hh-F2</strain>
        <tissue evidence="12">Blood</tissue>
    </source>
</reference>
<keyword evidence="6 11" id="KW-0732">Signal</keyword>
<name>A0ABR0Y2R6_HUSHU</name>
<keyword evidence="4" id="KW-1003">Cell membrane</keyword>
<sequence length="145" mass="16102">MTPTSRLYRLLRGLLLLPALCAACDLTLYSSSIQHCVTNFEVQMNWTDPQRWCDWTVLSSLYNDLTVCTEMLADALQCEWPNPEVDSLFVGVHGCWLKACPRYIAPLRDPPPLCARASHPGSCPLHSPGHCSHHLAGQAERGNAV</sequence>
<evidence type="ECO:0000256" key="5">
    <source>
        <dbReference type="ARBA" id="ARBA00022692"/>
    </source>
</evidence>
<evidence type="ECO:0000256" key="3">
    <source>
        <dbReference type="ARBA" id="ARBA00022448"/>
    </source>
</evidence>
<evidence type="ECO:0000256" key="2">
    <source>
        <dbReference type="ARBA" id="ARBA00007087"/>
    </source>
</evidence>
<dbReference type="PANTHER" id="PTHR14076">
    <property type="entry name" value="RECEPTOR ACTIVITY MODIFYING PROTEIN RAMP"/>
    <property type="match status" value="1"/>
</dbReference>
<keyword evidence="5" id="KW-0812">Transmembrane</keyword>
<dbReference type="Proteomes" id="UP001369086">
    <property type="component" value="Unassembled WGS sequence"/>
</dbReference>
<protein>
    <submittedName>
        <fullName evidence="12">Receptor activity-modifying protein 1-like</fullName>
    </submittedName>
</protein>
<comment type="subcellular location">
    <subcellularLocation>
        <location evidence="1">Cell membrane</location>
        <topology evidence="1">Single-pass type I membrane protein</topology>
    </subcellularLocation>
</comment>
<evidence type="ECO:0000256" key="8">
    <source>
        <dbReference type="ARBA" id="ARBA00023136"/>
    </source>
</evidence>
<dbReference type="EMBL" id="JAHFZB010000052">
    <property type="protein sequence ID" value="KAK6466957.1"/>
    <property type="molecule type" value="Genomic_DNA"/>
</dbReference>
<feature type="signal peptide" evidence="11">
    <location>
        <begin position="1"/>
        <end position="23"/>
    </location>
</feature>
<keyword evidence="13" id="KW-1185">Reference proteome</keyword>
<evidence type="ECO:0000313" key="13">
    <source>
        <dbReference type="Proteomes" id="UP001369086"/>
    </source>
</evidence>
<evidence type="ECO:0000256" key="7">
    <source>
        <dbReference type="ARBA" id="ARBA00022989"/>
    </source>
</evidence>